<dbReference type="EMBL" id="BART01012498">
    <property type="protein sequence ID" value="GAG81747.1"/>
    <property type="molecule type" value="Genomic_DNA"/>
</dbReference>
<organism evidence="1">
    <name type="scientific">marine sediment metagenome</name>
    <dbReference type="NCBI Taxonomy" id="412755"/>
    <lineage>
        <taxon>unclassified sequences</taxon>
        <taxon>metagenomes</taxon>
        <taxon>ecological metagenomes</taxon>
    </lineage>
</organism>
<dbReference type="AlphaFoldDB" id="X1BKM8"/>
<name>X1BKM8_9ZZZZ</name>
<proteinExistence type="predicted"/>
<comment type="caution">
    <text evidence="1">The sequence shown here is derived from an EMBL/GenBank/DDBJ whole genome shotgun (WGS) entry which is preliminary data.</text>
</comment>
<sequence>MTIPITRGGISPLLSPDLHKVYVETGKERPKEYPMCFSKFKTI</sequence>
<evidence type="ECO:0000313" key="1">
    <source>
        <dbReference type="EMBL" id="GAG81747.1"/>
    </source>
</evidence>
<protein>
    <submittedName>
        <fullName evidence="1">Uncharacterized protein</fullName>
    </submittedName>
</protein>
<accession>X1BKM8</accession>
<gene>
    <name evidence="1" type="ORF">S01H4_26058</name>
</gene>
<reference evidence="1" key="1">
    <citation type="journal article" date="2014" name="Front. Microbiol.">
        <title>High frequency of phylogenetically diverse reductive dehalogenase-homologous genes in deep subseafloor sedimentary metagenomes.</title>
        <authorList>
            <person name="Kawai M."/>
            <person name="Futagami T."/>
            <person name="Toyoda A."/>
            <person name="Takaki Y."/>
            <person name="Nishi S."/>
            <person name="Hori S."/>
            <person name="Arai W."/>
            <person name="Tsubouchi T."/>
            <person name="Morono Y."/>
            <person name="Uchiyama I."/>
            <person name="Ito T."/>
            <person name="Fujiyama A."/>
            <person name="Inagaki F."/>
            <person name="Takami H."/>
        </authorList>
    </citation>
    <scope>NUCLEOTIDE SEQUENCE</scope>
    <source>
        <strain evidence="1">Expedition CK06-06</strain>
    </source>
</reference>